<name>A0A382HGA9_9ZZZZ</name>
<evidence type="ECO:0000313" key="1">
    <source>
        <dbReference type="EMBL" id="SVB85531.1"/>
    </source>
</evidence>
<feature type="non-terminal residue" evidence="1">
    <location>
        <position position="39"/>
    </location>
</feature>
<accession>A0A382HGA9</accession>
<dbReference type="AlphaFoldDB" id="A0A382HGA9"/>
<proteinExistence type="predicted"/>
<sequence>MTQVQIERFDAIAAITITLPEGFLTDETVSELNAVTAEL</sequence>
<organism evidence="1">
    <name type="scientific">marine metagenome</name>
    <dbReference type="NCBI Taxonomy" id="408172"/>
    <lineage>
        <taxon>unclassified sequences</taxon>
        <taxon>metagenomes</taxon>
        <taxon>ecological metagenomes</taxon>
    </lineage>
</organism>
<reference evidence="1" key="1">
    <citation type="submission" date="2018-05" db="EMBL/GenBank/DDBJ databases">
        <authorList>
            <person name="Lanie J.A."/>
            <person name="Ng W.-L."/>
            <person name="Kazmierczak K.M."/>
            <person name="Andrzejewski T.M."/>
            <person name="Davidsen T.M."/>
            <person name="Wayne K.J."/>
            <person name="Tettelin H."/>
            <person name="Glass J.I."/>
            <person name="Rusch D."/>
            <person name="Podicherti R."/>
            <person name="Tsui H.-C.T."/>
            <person name="Winkler M.E."/>
        </authorList>
    </citation>
    <scope>NUCLEOTIDE SEQUENCE</scope>
</reference>
<dbReference type="EMBL" id="UINC01060724">
    <property type="protein sequence ID" value="SVB85531.1"/>
    <property type="molecule type" value="Genomic_DNA"/>
</dbReference>
<gene>
    <name evidence="1" type="ORF">METZ01_LOCUS238385</name>
</gene>
<protein>
    <submittedName>
        <fullName evidence="1">Uncharacterized protein</fullName>
    </submittedName>
</protein>